<dbReference type="EMBL" id="JBHTMV010000009">
    <property type="protein sequence ID" value="MFD1294660.1"/>
    <property type="molecule type" value="Genomic_DNA"/>
</dbReference>
<proteinExistence type="predicted"/>
<sequence>MRIKIISASFRTNVMFLMFFVFGSVTVFGQSNNCNAEISAIKNRDNKKVVTTVHYKMVITNKGNLADVFTLSSENINSTCANIDGSSTINNVILNYSFLDVDKNPITKVELKSGESYNFLVLAEVPVGTPLEKWSCIEVSASSKLCADFKVSTVLQTYVFKPSEE</sequence>
<organism evidence="1 2">
    <name type="scientific">Lutibacter holmesii</name>
    <dbReference type="NCBI Taxonomy" id="1137985"/>
    <lineage>
        <taxon>Bacteria</taxon>
        <taxon>Pseudomonadati</taxon>
        <taxon>Bacteroidota</taxon>
        <taxon>Flavobacteriia</taxon>
        <taxon>Flavobacteriales</taxon>
        <taxon>Flavobacteriaceae</taxon>
        <taxon>Lutibacter</taxon>
    </lineage>
</organism>
<dbReference type="RefSeq" id="WP_386809947.1">
    <property type="nucleotide sequence ID" value="NZ_JBHTMV010000009.1"/>
</dbReference>
<keyword evidence="2" id="KW-1185">Reference proteome</keyword>
<evidence type="ECO:0000313" key="1">
    <source>
        <dbReference type="EMBL" id="MFD1294660.1"/>
    </source>
</evidence>
<name>A0ABW3WRG1_9FLAO</name>
<accession>A0ABW3WRG1</accession>
<comment type="caution">
    <text evidence="1">The sequence shown here is derived from an EMBL/GenBank/DDBJ whole genome shotgun (WGS) entry which is preliminary data.</text>
</comment>
<gene>
    <name evidence="1" type="ORF">ACFQ5N_12515</name>
</gene>
<reference evidence="2" key="1">
    <citation type="journal article" date="2019" name="Int. J. Syst. Evol. Microbiol.">
        <title>The Global Catalogue of Microorganisms (GCM) 10K type strain sequencing project: providing services to taxonomists for standard genome sequencing and annotation.</title>
        <authorList>
            <consortium name="The Broad Institute Genomics Platform"/>
            <consortium name="The Broad Institute Genome Sequencing Center for Infectious Disease"/>
            <person name="Wu L."/>
            <person name="Ma J."/>
        </authorList>
    </citation>
    <scope>NUCLEOTIDE SEQUENCE [LARGE SCALE GENOMIC DNA]</scope>
    <source>
        <strain evidence="2">CCUG 62221</strain>
    </source>
</reference>
<dbReference type="Proteomes" id="UP001597241">
    <property type="component" value="Unassembled WGS sequence"/>
</dbReference>
<evidence type="ECO:0008006" key="3">
    <source>
        <dbReference type="Google" id="ProtNLM"/>
    </source>
</evidence>
<protein>
    <recommendedName>
        <fullName evidence="3">Fn3-like domain-containing protein</fullName>
    </recommendedName>
</protein>
<evidence type="ECO:0000313" key="2">
    <source>
        <dbReference type="Proteomes" id="UP001597241"/>
    </source>
</evidence>